<dbReference type="InterPro" id="IPR044930">
    <property type="entry name" value="Homing_endonuclease_His-Me"/>
</dbReference>
<accession>Q6WYF0</accession>
<evidence type="ECO:0000313" key="3">
    <source>
        <dbReference type="EMBL" id="AAP34031.1"/>
    </source>
</evidence>
<dbReference type="Gene3D" id="3.90.75.10">
    <property type="entry name" value="Homing Intron 3 (I-ppo) Encoded Endonuclease, Chain A"/>
    <property type="match status" value="1"/>
</dbReference>
<dbReference type="Pfam" id="PF13392">
    <property type="entry name" value="HNH_3"/>
    <property type="match status" value="1"/>
</dbReference>
<proteinExistence type="predicted"/>
<dbReference type="EMBL" id="AY264776">
    <property type="protein sequence ID" value="AAP34031.1"/>
    <property type="molecule type" value="Genomic_DNA"/>
</dbReference>
<evidence type="ECO:0000313" key="5">
    <source>
        <dbReference type="Proteomes" id="UP000007959"/>
    </source>
</evidence>
<protein>
    <submittedName>
        <fullName evidence="3">Gene 2.8</fullName>
    </submittedName>
</protein>
<dbReference type="EMBL" id="AY264775">
    <property type="protein sequence ID" value="AAP33980.1"/>
    <property type="molecule type" value="Genomic_DNA"/>
</dbReference>
<feature type="domain" description="HNH nuclease" evidence="1">
    <location>
        <begin position="52"/>
        <end position="81"/>
    </location>
</feature>
<name>Q6WYF0_BPT7</name>
<organism evidence="4">
    <name type="scientific">Escherichia phage T7</name>
    <name type="common">Bacteriophage T7</name>
    <dbReference type="NCBI Taxonomy" id="10760"/>
    <lineage>
        <taxon>Viruses</taxon>
        <taxon>Duplodnaviria</taxon>
        <taxon>Heunggongvirae</taxon>
        <taxon>Uroviricota</taxon>
        <taxon>Caudoviricetes</taxon>
        <taxon>Autographivirales</taxon>
        <taxon>Autotranscriptaviridae</taxon>
        <taxon>Studiervirinae</taxon>
        <taxon>Teseptimavirus</taxon>
        <taxon>Teseptimavirus T7</taxon>
    </lineage>
</organism>
<sequence length="139" mass="15798">MELREKILERIKVTSSGCWEWQSATNNKGYGQVWCNNTGKVVYCHRVMSNAPKGSTVLHSCDNPLCCNPEHLSIGTPKENSIDMVNKGRSHKGYKLSDEDVMAIMESSESNVSLARTYGVSQQIICDIRKRRRHGRLRR</sequence>
<dbReference type="SUPFAM" id="SSF54060">
    <property type="entry name" value="His-Me finger endonucleases"/>
    <property type="match status" value="1"/>
</dbReference>
<dbReference type="Proteomes" id="UP000001715">
    <property type="component" value="Segment"/>
</dbReference>
<evidence type="ECO:0000313" key="4">
    <source>
        <dbReference type="Proteomes" id="UP000001715"/>
    </source>
</evidence>
<evidence type="ECO:0000259" key="1">
    <source>
        <dbReference type="Pfam" id="PF13392"/>
    </source>
</evidence>
<dbReference type="Proteomes" id="UP000007959">
    <property type="component" value="Segment"/>
</dbReference>
<dbReference type="InterPro" id="IPR044925">
    <property type="entry name" value="His-Me_finger_sf"/>
</dbReference>
<reference evidence="4 5" key="1">
    <citation type="journal article" date="2003" name="J. Mol. Evol.">
        <title>Experimental evolution yields hundreds of mutations in a functional viral genome.</title>
        <authorList>
            <person name="Bull J.J."/>
            <person name="Badgett M.R."/>
            <person name="Rokyta D."/>
            <person name="Molineux I.J."/>
        </authorList>
    </citation>
    <scope>NUCLEOTIDE SEQUENCE</scope>
    <source>
        <strain evidence="2">K</strain>
        <strain evidence="3">K115</strain>
    </source>
</reference>
<dbReference type="InterPro" id="IPR003615">
    <property type="entry name" value="HNH_nuc"/>
</dbReference>
<dbReference type="GO" id="GO:0004519">
    <property type="term" value="F:endonuclease activity"/>
    <property type="evidence" value="ECO:0007669"/>
    <property type="project" value="InterPro"/>
</dbReference>
<organismHost>
    <name type="scientific">Escherichia coli</name>
    <dbReference type="NCBI Taxonomy" id="562"/>
</organismHost>
<evidence type="ECO:0000313" key="2">
    <source>
        <dbReference type="EMBL" id="AAP33980.1"/>
    </source>
</evidence>